<reference evidence="4" key="1">
    <citation type="submission" date="2025-08" db="UniProtKB">
        <authorList>
            <consortium name="RefSeq"/>
        </authorList>
    </citation>
    <scope>IDENTIFICATION</scope>
</reference>
<gene>
    <name evidence="4" type="primary">LOC106812624</name>
</gene>
<organism evidence="3 4">
    <name type="scientific">Priapulus caudatus</name>
    <name type="common">Priapulid worm</name>
    <dbReference type="NCBI Taxonomy" id="37621"/>
    <lineage>
        <taxon>Eukaryota</taxon>
        <taxon>Metazoa</taxon>
        <taxon>Ecdysozoa</taxon>
        <taxon>Scalidophora</taxon>
        <taxon>Priapulida</taxon>
        <taxon>Priapulimorpha</taxon>
        <taxon>Priapulimorphida</taxon>
        <taxon>Priapulidae</taxon>
        <taxon>Priapulus</taxon>
    </lineage>
</organism>
<protein>
    <submittedName>
        <fullName evidence="4">Dystrobrevin alpha-like isoform X1</fullName>
    </submittedName>
</protein>
<dbReference type="Proteomes" id="UP000695022">
    <property type="component" value="Unplaced"/>
</dbReference>
<evidence type="ECO:0000256" key="1">
    <source>
        <dbReference type="SAM" id="Coils"/>
    </source>
</evidence>
<feature type="region of interest" description="Disordered" evidence="2">
    <location>
        <begin position="154"/>
        <end position="193"/>
    </location>
</feature>
<keyword evidence="3" id="KW-1185">Reference proteome</keyword>
<feature type="compositionally biased region" description="Low complexity" evidence="2">
    <location>
        <begin position="164"/>
        <end position="177"/>
    </location>
</feature>
<evidence type="ECO:0000313" key="4">
    <source>
        <dbReference type="RefSeq" id="XP_014672024.1"/>
    </source>
</evidence>
<feature type="region of interest" description="Disordered" evidence="2">
    <location>
        <begin position="349"/>
        <end position="385"/>
    </location>
</feature>
<keyword evidence="1" id="KW-0175">Coiled coil</keyword>
<feature type="coiled-coil region" evidence="1">
    <location>
        <begin position="70"/>
        <end position="146"/>
    </location>
</feature>
<proteinExistence type="predicted"/>
<sequence>MRYTCCMSNADSVYLHGPSKQNASLDSRLDSTRLDEEHRLIARYAARLAADMNNAARSPSEMALHSPDVTKRQRELISQLEAKNREIMREIQRLKKEQEMAAAEHTLSSTRNPTLMAELRLLRQRKDELEMRMDALQDSRRDLMVQLEGLMKLLKNQGSPRSTPNGSPKSMSGKSPPLGLPRSTPSTPGDPLAGVGGDVKLAFDQSSRVRNLRNDLLVAADSVTNAMTSLVRELHSEASSGESDDEDDKKMGKFKGFEFMDPGTGEWKDSRGRENDFLKQLRARKHNQPIPHKSNSDTEGYINTDDADSYIRTDDESYLATSDGEYLRTDDEYATMDRDEIIHRFEKIRHSHEPYRHRSAPADDDSYARTDDDESYIRTDDEEGGNAEWEDAMKRWINR</sequence>
<feature type="region of interest" description="Disordered" evidence="2">
    <location>
        <begin position="233"/>
        <end position="257"/>
    </location>
</feature>
<dbReference type="RefSeq" id="XP_014672024.1">
    <property type="nucleotide sequence ID" value="XM_014816538.1"/>
</dbReference>
<dbReference type="GeneID" id="106812624"/>
<evidence type="ECO:0000313" key="3">
    <source>
        <dbReference type="Proteomes" id="UP000695022"/>
    </source>
</evidence>
<name>A0ABM1EIK3_PRICU</name>
<feature type="compositionally biased region" description="Basic and acidic residues" evidence="2">
    <location>
        <begin position="248"/>
        <end position="257"/>
    </location>
</feature>
<dbReference type="InterPro" id="IPR050774">
    <property type="entry name" value="KCMF1/Dystrophin"/>
</dbReference>
<dbReference type="PANTHER" id="PTHR12268:SF27">
    <property type="entry name" value="DYSTROBREVIN, ISOFORM F"/>
    <property type="match status" value="1"/>
</dbReference>
<accession>A0ABM1EIK3</accession>
<feature type="compositionally biased region" description="Basic and acidic residues" evidence="2">
    <location>
        <begin position="366"/>
        <end position="379"/>
    </location>
</feature>
<evidence type="ECO:0000256" key="2">
    <source>
        <dbReference type="SAM" id="MobiDB-lite"/>
    </source>
</evidence>
<dbReference type="PANTHER" id="PTHR12268">
    <property type="entry name" value="E3 UBIQUITIN-PROTEIN LIGASE KCMF1"/>
    <property type="match status" value="1"/>
</dbReference>
<feature type="region of interest" description="Disordered" evidence="2">
    <location>
        <begin position="283"/>
        <end position="305"/>
    </location>
</feature>